<dbReference type="GO" id="GO:0016491">
    <property type="term" value="F:oxidoreductase activity"/>
    <property type="evidence" value="ECO:0007669"/>
    <property type="project" value="UniProtKB-KW"/>
</dbReference>
<protein>
    <recommendedName>
        <fullName evidence="4">Retinol dehydrogenase 14</fullName>
    </recommendedName>
</protein>
<dbReference type="Gene3D" id="3.40.50.720">
    <property type="entry name" value="NAD(P)-binding Rossmann-like Domain"/>
    <property type="match status" value="1"/>
</dbReference>
<dbReference type="EMBL" id="BRXZ01004524">
    <property type="protein sequence ID" value="GMH50528.1"/>
    <property type="molecule type" value="Genomic_DNA"/>
</dbReference>
<keyword evidence="1" id="KW-0560">Oxidoreductase</keyword>
<dbReference type="Proteomes" id="UP001165082">
    <property type="component" value="Unassembled WGS sequence"/>
</dbReference>
<dbReference type="InterPro" id="IPR002347">
    <property type="entry name" value="SDR_fam"/>
</dbReference>
<keyword evidence="3" id="KW-1185">Reference proteome</keyword>
<accession>A0A9W6ZG90</accession>
<dbReference type="PANTHER" id="PTHR43157:SF31">
    <property type="entry name" value="PHOSPHATIDYLINOSITOL-GLYCAN BIOSYNTHESIS CLASS F PROTEIN"/>
    <property type="match status" value="1"/>
</dbReference>
<dbReference type="PANTHER" id="PTHR43157">
    <property type="entry name" value="PHOSPHATIDYLINOSITOL-GLYCAN BIOSYNTHESIS CLASS F PROTEIN-RELATED"/>
    <property type="match status" value="1"/>
</dbReference>
<evidence type="ECO:0000313" key="3">
    <source>
        <dbReference type="Proteomes" id="UP001165082"/>
    </source>
</evidence>
<evidence type="ECO:0000256" key="1">
    <source>
        <dbReference type="ARBA" id="ARBA00023002"/>
    </source>
</evidence>
<dbReference type="SUPFAM" id="SSF51735">
    <property type="entry name" value="NAD(P)-binding Rossmann-fold domains"/>
    <property type="match status" value="1"/>
</dbReference>
<dbReference type="AlphaFoldDB" id="A0A9W6ZG90"/>
<evidence type="ECO:0008006" key="4">
    <source>
        <dbReference type="Google" id="ProtNLM"/>
    </source>
</evidence>
<name>A0A9W6ZG90_9STRA</name>
<evidence type="ECO:0000313" key="2">
    <source>
        <dbReference type="EMBL" id="GMH50528.1"/>
    </source>
</evidence>
<gene>
    <name evidence="2" type="ORF">TrRE_jg501</name>
</gene>
<reference evidence="2" key="1">
    <citation type="submission" date="2022-07" db="EMBL/GenBank/DDBJ databases">
        <title>Genome analysis of Parmales, a sister group of diatoms, reveals the evolutionary specialization of diatoms from phago-mixotrophs to photoautotrophs.</title>
        <authorList>
            <person name="Ban H."/>
            <person name="Sato S."/>
            <person name="Yoshikawa S."/>
            <person name="Kazumasa Y."/>
            <person name="Nakamura Y."/>
            <person name="Ichinomiya M."/>
            <person name="Saitoh K."/>
            <person name="Sato N."/>
            <person name="Blanc-Mathieu R."/>
            <person name="Endo H."/>
            <person name="Kuwata A."/>
            <person name="Ogata H."/>
        </authorList>
    </citation>
    <scope>NUCLEOTIDE SEQUENCE</scope>
</reference>
<comment type="caution">
    <text evidence="2">The sequence shown here is derived from an EMBL/GenBank/DDBJ whole genome shotgun (WGS) entry which is preliminary data.</text>
</comment>
<proteinExistence type="predicted"/>
<dbReference type="Pfam" id="PF00106">
    <property type="entry name" value="adh_short"/>
    <property type="match status" value="1"/>
</dbReference>
<dbReference type="InterPro" id="IPR036291">
    <property type="entry name" value="NAD(P)-bd_dom_sf"/>
</dbReference>
<dbReference type="PRINTS" id="PR00081">
    <property type="entry name" value="GDHRDH"/>
</dbReference>
<dbReference type="OrthoDB" id="37648at2759"/>
<organism evidence="2 3">
    <name type="scientific">Triparma retinervis</name>
    <dbReference type="NCBI Taxonomy" id="2557542"/>
    <lineage>
        <taxon>Eukaryota</taxon>
        <taxon>Sar</taxon>
        <taxon>Stramenopiles</taxon>
        <taxon>Ochrophyta</taxon>
        <taxon>Bolidophyceae</taxon>
        <taxon>Parmales</taxon>
        <taxon>Triparmaceae</taxon>
        <taxon>Triparma</taxon>
    </lineage>
</organism>
<sequence>MVVDIADILSIKSFVEAFGKEHKSLDILVNNAGIMNVPSREVTTDGFEAQWGTNHVGHFVLTGLLLPLLKKTAHSRVVCLSSCFHNDAMGKKGVVDFEDVNFETRAYDGWTAYAQSKLSNLLFAREMAKRHPSVKTVSVHPGFVESNLMKGNAVFLALISPVMTFGMCRIGPWAGVQTSLHACLNDSLVNGAYYSQVGTPRGVVGGWPCKEEDMSDQVTDENANKLWELTAKLTKMNY</sequence>